<dbReference type="GO" id="GO:0016301">
    <property type="term" value="F:kinase activity"/>
    <property type="evidence" value="ECO:0007669"/>
    <property type="project" value="UniProtKB-KW"/>
</dbReference>
<proteinExistence type="inferred from homology"/>
<dbReference type="Pfam" id="PF19279">
    <property type="entry name" value="YegS_C"/>
    <property type="match status" value="1"/>
</dbReference>
<dbReference type="Proteomes" id="UP000469215">
    <property type="component" value="Unassembled WGS sequence"/>
</dbReference>
<evidence type="ECO:0000256" key="7">
    <source>
        <dbReference type="ARBA" id="ARBA00023209"/>
    </source>
</evidence>
<dbReference type="InterPro" id="IPR017438">
    <property type="entry name" value="ATP-NAD_kinase_N"/>
</dbReference>
<dbReference type="PANTHER" id="PTHR12358:SF54">
    <property type="entry name" value="SPHINGOSINE KINASE RELATED PROTEIN"/>
    <property type="match status" value="1"/>
</dbReference>
<comment type="cofactor">
    <cofactor evidence="1">
        <name>Mg(2+)</name>
        <dbReference type="ChEBI" id="CHEBI:18420"/>
    </cofactor>
</comment>
<evidence type="ECO:0000256" key="2">
    <source>
        <dbReference type="ARBA" id="ARBA00005983"/>
    </source>
</evidence>
<dbReference type="AlphaFoldDB" id="A0A6N9H8C3"/>
<gene>
    <name evidence="11" type="ORF">GSY69_10165</name>
</gene>
<dbReference type="Gene3D" id="3.40.50.10330">
    <property type="entry name" value="Probable inorganic polyphosphate/atp-NAD kinase, domain 1"/>
    <property type="match status" value="1"/>
</dbReference>
<keyword evidence="4" id="KW-0547">Nucleotide-binding</keyword>
<evidence type="ECO:0000256" key="4">
    <source>
        <dbReference type="ARBA" id="ARBA00022741"/>
    </source>
</evidence>
<feature type="domain" description="DAGKc" evidence="10">
    <location>
        <begin position="63"/>
        <end position="192"/>
    </location>
</feature>
<dbReference type="SUPFAM" id="SSF111331">
    <property type="entry name" value="NAD kinase/diacylglycerol kinase-like"/>
    <property type="match status" value="1"/>
</dbReference>
<dbReference type="InterPro" id="IPR001206">
    <property type="entry name" value="Diacylglycerol_kinase_cat_dom"/>
</dbReference>
<protein>
    <submittedName>
        <fullName evidence="11">Diacylglycerol kinase family lipid kinase</fullName>
    </submittedName>
</protein>
<keyword evidence="6" id="KW-0067">ATP-binding</keyword>
<evidence type="ECO:0000256" key="6">
    <source>
        <dbReference type="ARBA" id="ARBA00022840"/>
    </source>
</evidence>
<evidence type="ECO:0000259" key="10">
    <source>
        <dbReference type="PROSITE" id="PS50146"/>
    </source>
</evidence>
<feature type="region of interest" description="Disordered" evidence="9">
    <location>
        <begin position="33"/>
        <end position="60"/>
    </location>
</feature>
<keyword evidence="7" id="KW-0443">Lipid metabolism</keyword>
<comment type="caution">
    <text evidence="11">The sequence shown here is derived from an EMBL/GenBank/DDBJ whole genome shotgun (WGS) entry which is preliminary data.</text>
</comment>
<reference evidence="11 12" key="1">
    <citation type="submission" date="2020-01" db="EMBL/GenBank/DDBJ databases">
        <authorList>
            <person name="Deng T."/>
        </authorList>
    </citation>
    <scope>NUCLEOTIDE SEQUENCE [LARGE SCALE GENOMIC DNA]</scope>
    <source>
        <strain evidence="11 12">5221</strain>
    </source>
</reference>
<dbReference type="InterPro" id="IPR016064">
    <property type="entry name" value="NAD/diacylglycerol_kinase_sf"/>
</dbReference>
<keyword evidence="5 11" id="KW-0418">Kinase</keyword>
<evidence type="ECO:0000256" key="5">
    <source>
        <dbReference type="ARBA" id="ARBA00022777"/>
    </source>
</evidence>
<dbReference type="GO" id="GO:0008654">
    <property type="term" value="P:phospholipid biosynthetic process"/>
    <property type="evidence" value="ECO:0007669"/>
    <property type="project" value="UniProtKB-KW"/>
</dbReference>
<keyword evidence="7" id="KW-0444">Lipid biosynthesis</keyword>
<dbReference type="GO" id="GO:0005524">
    <property type="term" value="F:ATP binding"/>
    <property type="evidence" value="ECO:0007669"/>
    <property type="project" value="UniProtKB-KW"/>
</dbReference>
<keyword evidence="7" id="KW-0594">Phospholipid biosynthesis</keyword>
<dbReference type="PROSITE" id="PS50146">
    <property type="entry name" value="DAGK"/>
    <property type="match status" value="1"/>
</dbReference>
<dbReference type="PANTHER" id="PTHR12358">
    <property type="entry name" value="SPHINGOSINE KINASE"/>
    <property type="match status" value="1"/>
</dbReference>
<sequence length="382" mass="40171">MLLGLLALLVTLLIGIAVGIAFEAARTRRARASAPGTGEAAAAPEAPAGPDPQDQSAPARAAGGMRRAAIVLNPVKAHADFRASAAAVCREAGWAEPLIIETEEEDPGTEMAREALAAGVDVVVAAGGDGTVRPVAEQLVHTGVPLGIVPLGTGNLLARNLSIVLGRPEWALRTALWGVDTSMDVAHAQLSPEGEDHVFLVMAGLGFDAAVMADTNDALKTRVGWLAYVEAGSRKLLGNRAKVSLRFDDKEPKETRVRSVLGGNCGKVQGGLELLPGAKVDDGILDVLIVSPKNLADWFGVIASVVGRRRRGLHTEITPCSRVVIEAEDEMEVQLDGDPCGETAYLAMEIDPGSLVVRTAGEELRRRIRAADWPVPFGYTND</sequence>
<name>A0A6N9H8C3_9MICO</name>
<evidence type="ECO:0000313" key="11">
    <source>
        <dbReference type="EMBL" id="MYM20318.1"/>
    </source>
</evidence>
<comment type="similarity">
    <text evidence="2">Belongs to the diacylglycerol/lipid kinase family.</text>
</comment>
<dbReference type="EMBL" id="WWEQ01000046">
    <property type="protein sequence ID" value="MYM20318.1"/>
    <property type="molecule type" value="Genomic_DNA"/>
</dbReference>
<evidence type="ECO:0000256" key="9">
    <source>
        <dbReference type="SAM" id="MobiDB-lite"/>
    </source>
</evidence>
<evidence type="ECO:0000256" key="8">
    <source>
        <dbReference type="ARBA" id="ARBA00023264"/>
    </source>
</evidence>
<dbReference type="Pfam" id="PF00781">
    <property type="entry name" value="DAGK_cat"/>
    <property type="match status" value="1"/>
</dbReference>
<dbReference type="SMART" id="SM00046">
    <property type="entry name" value="DAGKc"/>
    <property type="match status" value="1"/>
</dbReference>
<keyword evidence="3" id="KW-0808">Transferase</keyword>
<dbReference type="Gene3D" id="2.60.200.40">
    <property type="match status" value="1"/>
</dbReference>
<evidence type="ECO:0000256" key="3">
    <source>
        <dbReference type="ARBA" id="ARBA00022679"/>
    </source>
</evidence>
<evidence type="ECO:0000256" key="1">
    <source>
        <dbReference type="ARBA" id="ARBA00001946"/>
    </source>
</evidence>
<evidence type="ECO:0000313" key="12">
    <source>
        <dbReference type="Proteomes" id="UP000469215"/>
    </source>
</evidence>
<dbReference type="InterPro" id="IPR045540">
    <property type="entry name" value="YegS/DAGK_C"/>
</dbReference>
<accession>A0A6N9H8C3</accession>
<keyword evidence="8" id="KW-1208">Phospholipid metabolism</keyword>
<keyword evidence="12" id="KW-1185">Reference proteome</keyword>
<organism evidence="11 12">
    <name type="scientific">Brevibacterium rongguiense</name>
    <dbReference type="NCBI Taxonomy" id="2695267"/>
    <lineage>
        <taxon>Bacteria</taxon>
        <taxon>Bacillati</taxon>
        <taxon>Actinomycetota</taxon>
        <taxon>Actinomycetes</taxon>
        <taxon>Micrococcales</taxon>
        <taxon>Brevibacteriaceae</taxon>
        <taxon>Brevibacterium</taxon>
    </lineage>
</organism>
<dbReference type="InterPro" id="IPR050187">
    <property type="entry name" value="Lipid_Phosphate_FormReg"/>
</dbReference>